<dbReference type="Proteomes" id="UP001596119">
    <property type="component" value="Unassembled WGS sequence"/>
</dbReference>
<dbReference type="PANTHER" id="PTHR43586:SF21">
    <property type="entry name" value="PYRIDOXAL PHOSPHATE (PLP)-DEPENDENT ASPARTATE AMINOTRANSFERASE SUPERFAMILY"/>
    <property type="match status" value="1"/>
</dbReference>
<dbReference type="RefSeq" id="WP_379563333.1">
    <property type="nucleotide sequence ID" value="NZ_JBHSQK010000005.1"/>
</dbReference>
<keyword evidence="3" id="KW-1185">Reference proteome</keyword>
<evidence type="ECO:0000313" key="3">
    <source>
        <dbReference type="Proteomes" id="UP001596119"/>
    </source>
</evidence>
<gene>
    <name evidence="2" type="ORF">ACFQH9_01480</name>
</gene>
<evidence type="ECO:0000259" key="1">
    <source>
        <dbReference type="Pfam" id="PF00266"/>
    </source>
</evidence>
<dbReference type="Gene3D" id="3.90.1150.10">
    <property type="entry name" value="Aspartate Aminotransferase, domain 1"/>
    <property type="match status" value="1"/>
</dbReference>
<dbReference type="InterPro" id="IPR011340">
    <property type="entry name" value="Cys_dSase-rel"/>
</dbReference>
<dbReference type="InterPro" id="IPR015424">
    <property type="entry name" value="PyrdxlP-dep_Trfase"/>
</dbReference>
<reference evidence="3" key="1">
    <citation type="journal article" date="2019" name="Int. J. Syst. Evol. Microbiol.">
        <title>The Global Catalogue of Microorganisms (GCM) 10K type strain sequencing project: providing services to taxonomists for standard genome sequencing and annotation.</title>
        <authorList>
            <consortium name="The Broad Institute Genomics Platform"/>
            <consortium name="The Broad Institute Genome Sequencing Center for Infectious Disease"/>
            <person name="Wu L."/>
            <person name="Ma J."/>
        </authorList>
    </citation>
    <scope>NUCLEOTIDE SEQUENCE [LARGE SCALE GENOMIC DNA]</scope>
    <source>
        <strain evidence="3">CGMCC 4.7397</strain>
    </source>
</reference>
<dbReference type="InterPro" id="IPR015422">
    <property type="entry name" value="PyrdxlP-dep_Trfase_small"/>
</dbReference>
<evidence type="ECO:0000313" key="2">
    <source>
        <dbReference type="EMBL" id="MFC5946947.1"/>
    </source>
</evidence>
<organism evidence="2 3">
    <name type="scientific">Pseudonocardia lutea</name>
    <dbReference type="NCBI Taxonomy" id="2172015"/>
    <lineage>
        <taxon>Bacteria</taxon>
        <taxon>Bacillati</taxon>
        <taxon>Actinomycetota</taxon>
        <taxon>Actinomycetes</taxon>
        <taxon>Pseudonocardiales</taxon>
        <taxon>Pseudonocardiaceae</taxon>
        <taxon>Pseudonocardia</taxon>
    </lineage>
</organism>
<protein>
    <submittedName>
        <fullName evidence="2">Cysteine desulfurase-like protein</fullName>
    </submittedName>
</protein>
<dbReference type="InterPro" id="IPR000192">
    <property type="entry name" value="Aminotrans_V_dom"/>
</dbReference>
<dbReference type="SUPFAM" id="SSF53383">
    <property type="entry name" value="PLP-dependent transferases"/>
    <property type="match status" value="1"/>
</dbReference>
<name>A0ABW1HZT4_9PSEU</name>
<dbReference type="PANTHER" id="PTHR43586">
    <property type="entry name" value="CYSTEINE DESULFURASE"/>
    <property type="match status" value="1"/>
</dbReference>
<sequence length="406" mass="43253">MSNPGRYDVAALRSQFPALKAGAAHFDGPGGSQTPEPVARGVYEALTCPVANRGTVTKAERHADGIVLRARAALGDLLDADPRGIVFGRSMTQLTFDLARTLSATWGPEDEVVVTRLDHDANIRPWVLAAEAVGATVRWADFDPDTAELTAADVAAVLSRRTRLVAVTGASNLVGTIPPVAEITALAHEAGALTMVDGVHLTAHEAVDVSELGADFFACSPYKFLGPHCGVLAARPELLEELRPAKLAPSTDVVPERFELGTLPYELLAGTTAAVDFLAGLTGSPADRRTALLEAMAAIRAHEEPLRVRIEQALAELPGVLVRSRAAHRTPTLLVEFTDRNPADAYRYLAERKINAPASSFYALEASRRLGLGDTGSLRIGLSPYTDDTDVDRLLDGLASFTALRR</sequence>
<dbReference type="Gene3D" id="3.40.640.10">
    <property type="entry name" value="Type I PLP-dependent aspartate aminotransferase-like (Major domain)"/>
    <property type="match status" value="1"/>
</dbReference>
<dbReference type="EMBL" id="JBHSQK010000005">
    <property type="protein sequence ID" value="MFC5946947.1"/>
    <property type="molecule type" value="Genomic_DNA"/>
</dbReference>
<proteinExistence type="predicted"/>
<dbReference type="NCBIfam" id="TIGR01976">
    <property type="entry name" value="am_tr_V_VC1184"/>
    <property type="match status" value="1"/>
</dbReference>
<accession>A0ABW1HZT4</accession>
<dbReference type="Pfam" id="PF00266">
    <property type="entry name" value="Aminotran_5"/>
    <property type="match status" value="1"/>
</dbReference>
<feature type="domain" description="Aminotransferase class V" evidence="1">
    <location>
        <begin position="26"/>
        <end position="394"/>
    </location>
</feature>
<dbReference type="InterPro" id="IPR015421">
    <property type="entry name" value="PyrdxlP-dep_Trfase_major"/>
</dbReference>
<comment type="caution">
    <text evidence="2">The sequence shown here is derived from an EMBL/GenBank/DDBJ whole genome shotgun (WGS) entry which is preliminary data.</text>
</comment>